<dbReference type="PROSITE" id="PS50109">
    <property type="entry name" value="HIS_KIN"/>
    <property type="match status" value="1"/>
</dbReference>
<evidence type="ECO:0000259" key="5">
    <source>
        <dbReference type="PROSITE" id="PS50112"/>
    </source>
</evidence>
<dbReference type="SUPFAM" id="SSF52172">
    <property type="entry name" value="CheY-like"/>
    <property type="match status" value="1"/>
</dbReference>
<dbReference type="SUPFAM" id="SSF47384">
    <property type="entry name" value="Homodimeric domain of signal transducing histidine kinase"/>
    <property type="match status" value="1"/>
</dbReference>
<evidence type="ECO:0000259" key="3">
    <source>
        <dbReference type="PROSITE" id="PS50109"/>
    </source>
</evidence>
<dbReference type="eggNOG" id="KOG0519">
    <property type="taxonomic scope" value="Eukaryota"/>
</dbReference>
<evidence type="ECO:0000313" key="7">
    <source>
        <dbReference type="Proteomes" id="UP000006911"/>
    </source>
</evidence>
<dbReference type="SUPFAM" id="SSF55874">
    <property type="entry name" value="ATPase domain of HSP90 chaperone/DNA topoisomerase II/histidine kinase"/>
    <property type="match status" value="1"/>
</dbReference>
<dbReference type="KEGG" id="tml:GSTUM_00011588001"/>
<dbReference type="Pfam" id="PF02518">
    <property type="entry name" value="HATPase_c"/>
    <property type="match status" value="1"/>
</dbReference>
<keyword evidence="1 2" id="KW-0597">Phosphoprotein</keyword>
<dbReference type="PANTHER" id="PTHR43719">
    <property type="entry name" value="TWO-COMPONENT HISTIDINE KINASE"/>
    <property type="match status" value="1"/>
</dbReference>
<dbReference type="Gene3D" id="1.10.287.130">
    <property type="match status" value="1"/>
</dbReference>
<accession>D5GNY8</accession>
<sequence>MPKKKTNASLSQLLLKFLETDPRPTLIASLEGPEPLWENEAYRTLRTRAGPENSVDGLLNELFVRESGTFDDGFWRFESMDIGVEDVRAIVATRIPGPPGIDLPDREDPRPSTFDDFQDNVGVQVEVQPRGYGAGGHDEMLVNGDFGIMGGLHEELVDTGSDCLPVDSGDGEEEEGVVGREGDFEVGGTVLEAGDSDGDKLLSVPVFAVSEAGLACSKLYPRLTGPSMDWIRNPLYRNSTRHLRNLGNVKWSTTSCGPLDGWSSSLRTWANSIMAMPYPTSIYWGPSYMILYNDQWVKIAQSKDPRILGKGFAQGWSELQSYFMPLLDGAFRHGRSIVKRAEQLFLNRGDWVEECYFDFTISAIIGDSGAPEGVLEQAFELSRHIISIRRMQTLRKMGALMASVRDLNGDNFWGRALEAFSDNPLDSPFMLIYRTLVDEDSWASGENEYCVLEGNVGFPEGGILAPNMCDLKERSCYFANEMVQARENNAAVIKYMDNLPKSETIMCRGFDEPPTRAAVIPIQTTGSITQGFLILGLNPRRPVDADCRLWIELLMKELSTTTGRVRLLRAEVPMAVDQETERATRAQAAELQKLLKKRTEELGKSELLFTRTAETIPVGLAILHIDGKIRFENEAYRNLMGFPVEHERDTWREMVYKGDAERVSRSFDNAVATRSNMKLECRLGNDPLRSPGWKYWVSCSVVVQTVEAPASKGEEVTGYILTLVDITSVKLNEEYQRQLSTQAVERRRQQENFIDIFSHELRNPFSATLQCADGILSALIAYQKGEDSNLDLEEMIDSASTILVCVQHQMRIIDDVLTLSKLDSMLLSVVPVVVQIHAVISQLMKIFQSELHVKGITSEFILEESYKELSVDWVKADPARFSQILVGLSAIKFTSQQAGKREVTIKLGATLERPTAHGEVMYRESEDRLPQDMAQEWGTGDPIFILVTVQVFHSHLPCLQIFDIVQDSGIGISAEWQTKLFKRFEQVPRTHVTYGGSGLGLFICRRLCRIQGGEIGVYSEEGKGSSFSFYIKARQSSTAPSPGSNIAPVEYPELPKPELITTKDYPPPKATEGVQKRQQISYGVLIVEDNLINQEVLRRQLRNQGCVTYVAGNGQEALDFIIKSEFVKDGATKIDVILMDMEMPVMDGNTATVKIRELERSGKIRRHVPIMGISANARPEQVARMTEVGMDDAISKPFRIADLLSRFDTLLKKLSTSSGSS</sequence>
<dbReference type="RefSeq" id="XP_002842040.1">
    <property type="nucleotide sequence ID" value="XM_002841994.1"/>
</dbReference>
<dbReference type="GO" id="GO:0000155">
    <property type="term" value="F:phosphorelay sensor kinase activity"/>
    <property type="evidence" value="ECO:0007669"/>
    <property type="project" value="InterPro"/>
</dbReference>
<dbReference type="PANTHER" id="PTHR43719:SF60">
    <property type="entry name" value="HISTIDINE KINASE G2"/>
    <property type="match status" value="1"/>
</dbReference>
<proteinExistence type="predicted"/>
<dbReference type="InterPro" id="IPR005467">
    <property type="entry name" value="His_kinase_dom"/>
</dbReference>
<dbReference type="PROSITE" id="PS50112">
    <property type="entry name" value="PAS"/>
    <property type="match status" value="1"/>
</dbReference>
<dbReference type="InterPro" id="IPR001789">
    <property type="entry name" value="Sig_transdc_resp-reg_receiver"/>
</dbReference>
<dbReference type="SMART" id="SM00448">
    <property type="entry name" value="REC"/>
    <property type="match status" value="1"/>
</dbReference>
<dbReference type="Proteomes" id="UP000006911">
    <property type="component" value="Unassembled WGS sequence"/>
</dbReference>
<dbReference type="PROSITE" id="PS50110">
    <property type="entry name" value="RESPONSE_REGULATORY"/>
    <property type="match status" value="1"/>
</dbReference>
<dbReference type="Gene3D" id="3.40.50.2300">
    <property type="match status" value="1"/>
</dbReference>
<feature type="domain" description="Response regulatory" evidence="4">
    <location>
        <begin position="1083"/>
        <end position="1211"/>
    </location>
</feature>
<dbReference type="InterPro" id="IPR003661">
    <property type="entry name" value="HisK_dim/P_dom"/>
</dbReference>
<dbReference type="InterPro" id="IPR011006">
    <property type="entry name" value="CheY-like_superfamily"/>
</dbReference>
<evidence type="ECO:0000256" key="2">
    <source>
        <dbReference type="PROSITE-ProRule" id="PRU00169"/>
    </source>
</evidence>
<feature type="modified residue" description="4-aspartylphosphate" evidence="2">
    <location>
        <position position="1140"/>
    </location>
</feature>
<dbReference type="SMART" id="SM00388">
    <property type="entry name" value="HisKA"/>
    <property type="match status" value="1"/>
</dbReference>
<dbReference type="InterPro" id="IPR000014">
    <property type="entry name" value="PAS"/>
</dbReference>
<dbReference type="InterPro" id="IPR035965">
    <property type="entry name" value="PAS-like_dom_sf"/>
</dbReference>
<dbReference type="CDD" id="cd00130">
    <property type="entry name" value="PAS"/>
    <property type="match status" value="1"/>
</dbReference>
<dbReference type="STRING" id="656061.D5GNY8"/>
<dbReference type="HOGENOM" id="CLU_000445_82_4_1"/>
<dbReference type="CDD" id="cd00082">
    <property type="entry name" value="HisKA"/>
    <property type="match status" value="1"/>
</dbReference>
<dbReference type="AlphaFoldDB" id="D5GNY8"/>
<dbReference type="CDD" id="cd17546">
    <property type="entry name" value="REC_hyHK_CKI1_RcsC-like"/>
    <property type="match status" value="1"/>
</dbReference>
<evidence type="ECO:0000259" key="4">
    <source>
        <dbReference type="PROSITE" id="PS50110"/>
    </source>
</evidence>
<dbReference type="InterPro" id="IPR036097">
    <property type="entry name" value="HisK_dim/P_sf"/>
</dbReference>
<feature type="domain" description="PAS" evidence="5">
    <location>
        <begin position="605"/>
        <end position="674"/>
    </location>
</feature>
<organism evidence="6 7">
    <name type="scientific">Tuber melanosporum (strain Mel28)</name>
    <name type="common">Perigord black truffle</name>
    <dbReference type="NCBI Taxonomy" id="656061"/>
    <lineage>
        <taxon>Eukaryota</taxon>
        <taxon>Fungi</taxon>
        <taxon>Dikarya</taxon>
        <taxon>Ascomycota</taxon>
        <taxon>Pezizomycotina</taxon>
        <taxon>Pezizomycetes</taxon>
        <taxon>Pezizales</taxon>
        <taxon>Tuberaceae</taxon>
        <taxon>Tuber</taxon>
    </lineage>
</organism>
<keyword evidence="7" id="KW-1185">Reference proteome</keyword>
<dbReference type="InterPro" id="IPR003594">
    <property type="entry name" value="HATPase_dom"/>
</dbReference>
<dbReference type="InterPro" id="IPR004358">
    <property type="entry name" value="Sig_transdc_His_kin-like_C"/>
</dbReference>
<dbReference type="EMBL" id="FN430371">
    <property type="protein sequence ID" value="CAZ86231.1"/>
    <property type="molecule type" value="Genomic_DNA"/>
</dbReference>
<dbReference type="Pfam" id="PF00072">
    <property type="entry name" value="Response_reg"/>
    <property type="match status" value="1"/>
</dbReference>
<protein>
    <submittedName>
        <fullName evidence="6">(Perigord truffle) hypothetical protein</fullName>
    </submittedName>
</protein>
<evidence type="ECO:0000313" key="6">
    <source>
        <dbReference type="EMBL" id="CAZ86231.1"/>
    </source>
</evidence>
<dbReference type="InParanoid" id="D5GNY8"/>
<dbReference type="GeneID" id="9183524"/>
<feature type="domain" description="Histidine kinase" evidence="3">
    <location>
        <begin position="756"/>
        <end position="1035"/>
    </location>
</feature>
<dbReference type="SUPFAM" id="SSF55785">
    <property type="entry name" value="PYP-like sensor domain (PAS domain)"/>
    <property type="match status" value="1"/>
</dbReference>
<dbReference type="InterPro" id="IPR036890">
    <property type="entry name" value="HATPase_C_sf"/>
</dbReference>
<gene>
    <name evidence="6" type="ORF">GSTUM_00011588001</name>
</gene>
<dbReference type="InterPro" id="IPR050956">
    <property type="entry name" value="2C_system_His_kinase"/>
</dbReference>
<reference evidence="6 7" key="1">
    <citation type="journal article" date="2010" name="Nature">
        <title>Perigord black truffle genome uncovers evolutionary origins and mechanisms of symbiosis.</title>
        <authorList>
            <person name="Martin F."/>
            <person name="Kohler A."/>
            <person name="Murat C."/>
            <person name="Balestrini R."/>
            <person name="Coutinho P.M."/>
            <person name="Jaillon O."/>
            <person name="Montanini B."/>
            <person name="Morin E."/>
            <person name="Noel B."/>
            <person name="Percudani R."/>
            <person name="Porcel B."/>
            <person name="Rubini A."/>
            <person name="Amicucci A."/>
            <person name="Amselem J."/>
            <person name="Anthouard V."/>
            <person name="Arcioni S."/>
            <person name="Artiguenave F."/>
            <person name="Aury J.M."/>
            <person name="Ballario P."/>
            <person name="Bolchi A."/>
            <person name="Brenna A."/>
            <person name="Brun A."/>
            <person name="Buee M."/>
            <person name="Cantarel B."/>
            <person name="Chevalier G."/>
            <person name="Couloux A."/>
            <person name="Da Silva C."/>
            <person name="Denoeud F."/>
            <person name="Duplessis S."/>
            <person name="Ghignone S."/>
            <person name="Hilselberger B."/>
            <person name="Iotti M."/>
            <person name="Marcais B."/>
            <person name="Mello A."/>
            <person name="Miranda M."/>
            <person name="Pacioni G."/>
            <person name="Quesneville H."/>
            <person name="Riccioni C."/>
            <person name="Ruotolo R."/>
            <person name="Splivallo R."/>
            <person name="Stocchi V."/>
            <person name="Tisserant E."/>
            <person name="Viscomi A.R."/>
            <person name="Zambonelli A."/>
            <person name="Zampieri E."/>
            <person name="Henrissat B."/>
            <person name="Lebrun M.H."/>
            <person name="Paolocci F."/>
            <person name="Bonfante P."/>
            <person name="Ottonello S."/>
            <person name="Wincker P."/>
        </authorList>
    </citation>
    <scope>NUCLEOTIDE SEQUENCE [LARGE SCALE GENOMIC DNA]</scope>
    <source>
        <strain evidence="6 7">Mel28</strain>
    </source>
</reference>
<dbReference type="Gene3D" id="3.30.565.10">
    <property type="entry name" value="Histidine kinase-like ATPase, C-terminal domain"/>
    <property type="match status" value="1"/>
</dbReference>
<dbReference type="SMART" id="SM00387">
    <property type="entry name" value="HATPase_c"/>
    <property type="match status" value="1"/>
</dbReference>
<dbReference type="PRINTS" id="PR00344">
    <property type="entry name" value="BCTRLSENSOR"/>
</dbReference>
<dbReference type="Gene3D" id="3.30.450.20">
    <property type="entry name" value="PAS domain"/>
    <property type="match status" value="2"/>
</dbReference>
<name>D5GNY8_TUBMM</name>
<evidence type="ECO:0000256" key="1">
    <source>
        <dbReference type="ARBA" id="ARBA00022553"/>
    </source>
</evidence>